<accession>A0AAV4X3I9</accession>
<protein>
    <submittedName>
        <fullName evidence="1">Uncharacterized protein</fullName>
    </submittedName>
</protein>
<sequence>MKAVFLSASLGGQLKFDQVVHLASFNIEFCTLPFPLVTTWNTEMWEPVESAQKRRNSMGPLQADFTVRHPVFMRREDLGFASFRDRVSLPAPSVCGHI</sequence>
<comment type="caution">
    <text evidence="1">The sequence shown here is derived from an EMBL/GenBank/DDBJ whole genome shotgun (WGS) entry which is preliminary data.</text>
</comment>
<reference evidence="1 2" key="1">
    <citation type="submission" date="2021-06" db="EMBL/GenBank/DDBJ databases">
        <title>Caerostris extrusa draft genome.</title>
        <authorList>
            <person name="Kono N."/>
            <person name="Arakawa K."/>
        </authorList>
    </citation>
    <scope>NUCLEOTIDE SEQUENCE [LARGE SCALE GENOMIC DNA]</scope>
</reference>
<gene>
    <name evidence="1" type="ORF">CEXT_154791</name>
</gene>
<dbReference type="Proteomes" id="UP001054945">
    <property type="component" value="Unassembled WGS sequence"/>
</dbReference>
<keyword evidence="2" id="KW-1185">Reference proteome</keyword>
<evidence type="ECO:0000313" key="1">
    <source>
        <dbReference type="EMBL" id="GIY89815.1"/>
    </source>
</evidence>
<dbReference type="AlphaFoldDB" id="A0AAV4X3I9"/>
<proteinExistence type="predicted"/>
<dbReference type="EMBL" id="BPLR01017265">
    <property type="protein sequence ID" value="GIY89815.1"/>
    <property type="molecule type" value="Genomic_DNA"/>
</dbReference>
<organism evidence="1 2">
    <name type="scientific">Caerostris extrusa</name>
    <name type="common">Bark spider</name>
    <name type="synonym">Caerostris bankana</name>
    <dbReference type="NCBI Taxonomy" id="172846"/>
    <lineage>
        <taxon>Eukaryota</taxon>
        <taxon>Metazoa</taxon>
        <taxon>Ecdysozoa</taxon>
        <taxon>Arthropoda</taxon>
        <taxon>Chelicerata</taxon>
        <taxon>Arachnida</taxon>
        <taxon>Araneae</taxon>
        <taxon>Araneomorphae</taxon>
        <taxon>Entelegynae</taxon>
        <taxon>Araneoidea</taxon>
        <taxon>Araneidae</taxon>
        <taxon>Caerostris</taxon>
    </lineage>
</organism>
<evidence type="ECO:0000313" key="2">
    <source>
        <dbReference type="Proteomes" id="UP001054945"/>
    </source>
</evidence>
<name>A0AAV4X3I9_CAEEX</name>